<dbReference type="Pfam" id="PF00084">
    <property type="entry name" value="Sushi"/>
    <property type="match status" value="1"/>
</dbReference>
<name>A0A553Q411_9TELE</name>
<dbReference type="InterPro" id="IPR005533">
    <property type="entry name" value="AMOP_dom"/>
</dbReference>
<feature type="disulfide bond" evidence="6">
    <location>
        <begin position="747"/>
        <end position="774"/>
    </location>
</feature>
<evidence type="ECO:0000256" key="1">
    <source>
        <dbReference type="ARBA" id="ARBA00004370"/>
    </source>
</evidence>
<keyword evidence="3 7" id="KW-1133">Transmembrane helix</keyword>
<dbReference type="InterPro" id="IPR035976">
    <property type="entry name" value="Sushi/SCR/CCP_sf"/>
</dbReference>
<dbReference type="SMART" id="SM00032">
    <property type="entry name" value="CCP"/>
    <property type="match status" value="1"/>
</dbReference>
<gene>
    <name evidence="13" type="ORF">DNTS_003188</name>
</gene>
<evidence type="ECO:0000256" key="8">
    <source>
        <dbReference type="SAM" id="SignalP"/>
    </source>
</evidence>
<dbReference type="PROSITE" id="PS50958">
    <property type="entry name" value="SMB_2"/>
    <property type="match status" value="1"/>
</dbReference>
<accession>A0A553Q411</accession>
<dbReference type="Proteomes" id="UP000316079">
    <property type="component" value="Unassembled WGS sequence"/>
</dbReference>
<dbReference type="InterPro" id="IPR036024">
    <property type="entry name" value="Somatomedin_B-like_dom_sf"/>
</dbReference>
<evidence type="ECO:0000259" key="12">
    <source>
        <dbReference type="PROSITE" id="PS51233"/>
    </source>
</evidence>
<dbReference type="GO" id="GO:0016020">
    <property type="term" value="C:membrane"/>
    <property type="evidence" value="ECO:0007669"/>
    <property type="project" value="UniProtKB-SubCell"/>
</dbReference>
<feature type="transmembrane region" description="Helical" evidence="7">
    <location>
        <begin position="780"/>
        <end position="803"/>
    </location>
</feature>
<organism evidence="13 14">
    <name type="scientific">Danionella cerebrum</name>
    <dbReference type="NCBI Taxonomy" id="2873325"/>
    <lineage>
        <taxon>Eukaryota</taxon>
        <taxon>Metazoa</taxon>
        <taxon>Chordata</taxon>
        <taxon>Craniata</taxon>
        <taxon>Vertebrata</taxon>
        <taxon>Euteleostomi</taxon>
        <taxon>Actinopterygii</taxon>
        <taxon>Neopterygii</taxon>
        <taxon>Teleostei</taxon>
        <taxon>Ostariophysi</taxon>
        <taxon>Cypriniformes</taxon>
        <taxon>Danionidae</taxon>
        <taxon>Danioninae</taxon>
        <taxon>Danionella</taxon>
    </lineage>
</organism>
<sequence length="826" mass="91702">MLCSCSSLCLTFFIVLFLQLTWIAAQTCSRSCGEKLDTCSCHATCEALETCCADFKLFCLDIEPHSGSLLGGTDFTILNARFEQNINLTCRFNFEILTKGYVDESGAGHCISPLLYESGWIPFEVSSDGKNYDRSGKWLSVHHSKLGPAHKIILGNATQWQYYGTPNVGGDLKMLWISPLIKAQRVNIELWGYTETGAVYSPEWTAEWKYLYTVGKDVANTGLFSFTPQIADERYSAWHLGSMRVSPSTQADGARDVNALWSGAHAVAWHLEEAFKRDSAAWALEKCINWDKEENAMPNFLTEITDCPCTLAQARADTGRFHTDYGCDIETGSFCVYHPGAVHCVRAIQGSPEYGAGQQCCYDRTGAQVLTGDSIGGSTPDRGHDWGVPPYKKPPRVPGFSHWKYDVISFYYCCLWSDNCNYYFKHRPSSDCRTYRPPRAAAVLGDPHFITFDGLEFTFNGKGEYTLVHAPAYELSVQGRTEPMAFENGTVAMATRLSSVAMREKDSDVIEVRLGERAGDLQVLMNHQLLSFGEQKWLDLKGVFVFSPKASNVTVMFPSGTGLEVRADVGVMTLSILLPDQLQNSTQGLLGTMNDNPSDDFTSSNGTIISSNSSVQEVFDYCAGWAITNESSLFTYDSSHLLNEYFYAPKHHSSFIPHFSVEEDPGDALVEAMHSLCSGEGNSFCRFDTLSMRSLQQGNGTLRSYQSHVATQRHLKPVKACGWLAPPKHGEKEGSVYLEGSSIRFWCNSGYRLYGSEERSCQADGHWSGRDTQCVADNTLAIVLGTLGAVMAVVVMVIEILLCTKKQKIEAIRDQNDKVTYQQHDL</sequence>
<protein>
    <recommendedName>
        <fullName evidence="15">Sushi domain-containing protein</fullName>
    </recommendedName>
</protein>
<dbReference type="SUPFAM" id="SSF57535">
    <property type="entry name" value="Complement control module/SCR domain"/>
    <property type="match status" value="1"/>
</dbReference>
<evidence type="ECO:0000259" key="11">
    <source>
        <dbReference type="PROSITE" id="PS50958"/>
    </source>
</evidence>
<keyword evidence="2 7" id="KW-0812">Transmembrane</keyword>
<dbReference type="EMBL" id="SRMA01026393">
    <property type="protein sequence ID" value="TRY84670.1"/>
    <property type="molecule type" value="Genomic_DNA"/>
</dbReference>
<dbReference type="Pfam" id="PF23263">
    <property type="entry name" value="C8-3_MUC4"/>
    <property type="match status" value="1"/>
</dbReference>
<evidence type="ECO:0000256" key="4">
    <source>
        <dbReference type="ARBA" id="ARBA00023136"/>
    </source>
</evidence>
<evidence type="ECO:0000256" key="6">
    <source>
        <dbReference type="PROSITE-ProRule" id="PRU00302"/>
    </source>
</evidence>
<dbReference type="Gene3D" id="2.10.70.10">
    <property type="entry name" value="Complement Module, domain 1"/>
    <property type="match status" value="1"/>
</dbReference>
<dbReference type="InterPro" id="IPR001212">
    <property type="entry name" value="Somatomedin_B_dom"/>
</dbReference>
<evidence type="ECO:0000256" key="7">
    <source>
        <dbReference type="SAM" id="Phobius"/>
    </source>
</evidence>
<dbReference type="CDD" id="cd00033">
    <property type="entry name" value="CCP"/>
    <property type="match status" value="1"/>
</dbReference>
<dbReference type="PROSITE" id="PS00524">
    <property type="entry name" value="SMB_1"/>
    <property type="match status" value="1"/>
</dbReference>
<dbReference type="InterPro" id="IPR014756">
    <property type="entry name" value="Ig_E-set"/>
</dbReference>
<dbReference type="PROSITE" id="PS50923">
    <property type="entry name" value="SUSHI"/>
    <property type="match status" value="1"/>
</dbReference>
<dbReference type="Gene3D" id="4.10.410.20">
    <property type="match status" value="1"/>
</dbReference>
<dbReference type="SMART" id="SM00723">
    <property type="entry name" value="AMOP"/>
    <property type="match status" value="1"/>
</dbReference>
<evidence type="ECO:0000256" key="3">
    <source>
        <dbReference type="ARBA" id="ARBA00022989"/>
    </source>
</evidence>
<dbReference type="InterPro" id="IPR001846">
    <property type="entry name" value="VWF_type-D"/>
</dbReference>
<evidence type="ECO:0000313" key="13">
    <source>
        <dbReference type="EMBL" id="TRY84670.1"/>
    </source>
</evidence>
<feature type="signal peptide" evidence="8">
    <location>
        <begin position="1"/>
        <end position="25"/>
    </location>
</feature>
<keyword evidence="14" id="KW-1185">Reference proteome</keyword>
<feature type="domain" description="SMB" evidence="11">
    <location>
        <begin position="24"/>
        <end position="65"/>
    </location>
</feature>
<dbReference type="InterPro" id="IPR056619">
    <property type="entry name" value="C8-3_MUC4"/>
</dbReference>
<feature type="chain" id="PRO_5022019398" description="Sushi domain-containing protein" evidence="8">
    <location>
        <begin position="26"/>
        <end position="826"/>
    </location>
</feature>
<feature type="domain" description="Sushi" evidence="10">
    <location>
        <begin position="719"/>
        <end position="776"/>
    </location>
</feature>
<dbReference type="PANTHER" id="PTHR13802:SF63">
    <property type="entry name" value="SUSHI DOMAIN-CONTAINING PROTEIN 2"/>
    <property type="match status" value="1"/>
</dbReference>
<dbReference type="SUPFAM" id="SSF90188">
    <property type="entry name" value="Somatomedin B domain"/>
    <property type="match status" value="1"/>
</dbReference>
<keyword evidence="4 7" id="KW-0472">Membrane</keyword>
<evidence type="ECO:0008006" key="15">
    <source>
        <dbReference type="Google" id="ProtNLM"/>
    </source>
</evidence>
<evidence type="ECO:0000259" key="10">
    <source>
        <dbReference type="PROSITE" id="PS50923"/>
    </source>
</evidence>
<dbReference type="GO" id="GO:0007399">
    <property type="term" value="P:nervous system development"/>
    <property type="evidence" value="ECO:0007669"/>
    <property type="project" value="UniProtKB-ARBA"/>
</dbReference>
<proteinExistence type="predicted"/>
<comment type="subcellular location">
    <subcellularLocation>
        <location evidence="1">Membrane</location>
    </subcellularLocation>
</comment>
<dbReference type="STRING" id="623744.A0A553Q411"/>
<dbReference type="PROSITE" id="PS51233">
    <property type="entry name" value="VWFD"/>
    <property type="match status" value="1"/>
</dbReference>
<evidence type="ECO:0000256" key="2">
    <source>
        <dbReference type="ARBA" id="ARBA00022692"/>
    </source>
</evidence>
<dbReference type="OrthoDB" id="6051552at2759"/>
<dbReference type="PANTHER" id="PTHR13802">
    <property type="entry name" value="MUCIN 4-RELATED"/>
    <property type="match status" value="1"/>
</dbReference>
<dbReference type="InterPro" id="IPR013783">
    <property type="entry name" value="Ig-like_fold"/>
</dbReference>
<dbReference type="SUPFAM" id="SSF81296">
    <property type="entry name" value="E set domains"/>
    <property type="match status" value="1"/>
</dbReference>
<evidence type="ECO:0000256" key="5">
    <source>
        <dbReference type="ARBA" id="ARBA00023157"/>
    </source>
</evidence>
<dbReference type="InterPro" id="IPR000436">
    <property type="entry name" value="Sushi_SCR_CCP_dom"/>
</dbReference>
<dbReference type="Pfam" id="PF00094">
    <property type="entry name" value="VWD"/>
    <property type="match status" value="1"/>
</dbReference>
<keyword evidence="5 6" id="KW-1015">Disulfide bond</keyword>
<dbReference type="Pfam" id="PF03782">
    <property type="entry name" value="AMOP"/>
    <property type="match status" value="1"/>
</dbReference>
<dbReference type="AlphaFoldDB" id="A0A553Q411"/>
<feature type="domain" description="AMOP" evidence="9">
    <location>
        <begin position="279"/>
        <end position="427"/>
    </location>
</feature>
<dbReference type="Gene3D" id="2.60.40.10">
    <property type="entry name" value="Immunoglobulins"/>
    <property type="match status" value="1"/>
</dbReference>
<dbReference type="PROSITE" id="PS50856">
    <property type="entry name" value="AMOP"/>
    <property type="match status" value="1"/>
</dbReference>
<evidence type="ECO:0000259" key="9">
    <source>
        <dbReference type="PROSITE" id="PS50856"/>
    </source>
</evidence>
<dbReference type="SMART" id="SM00216">
    <property type="entry name" value="VWD"/>
    <property type="match status" value="1"/>
</dbReference>
<comment type="caution">
    <text evidence="6">Lacks conserved residue(s) required for the propagation of feature annotation.</text>
</comment>
<keyword evidence="8" id="KW-0732">Signal</keyword>
<dbReference type="InterPro" id="IPR051495">
    <property type="entry name" value="Epithelial_Barrier/Signaling"/>
</dbReference>
<reference evidence="13 14" key="1">
    <citation type="journal article" date="2019" name="Sci. Data">
        <title>Hybrid genome assembly and annotation of Danionella translucida.</title>
        <authorList>
            <person name="Kadobianskyi M."/>
            <person name="Schulze L."/>
            <person name="Schuelke M."/>
            <person name="Judkewitz B."/>
        </authorList>
    </citation>
    <scope>NUCLEOTIDE SEQUENCE [LARGE SCALE GENOMIC DNA]</scope>
    <source>
        <strain evidence="13 14">Bolton</strain>
    </source>
</reference>
<feature type="domain" description="VWFD" evidence="12">
    <location>
        <begin position="439"/>
        <end position="633"/>
    </location>
</feature>
<evidence type="ECO:0000313" key="14">
    <source>
        <dbReference type="Proteomes" id="UP000316079"/>
    </source>
</evidence>
<comment type="caution">
    <text evidence="13">The sequence shown here is derived from an EMBL/GenBank/DDBJ whole genome shotgun (WGS) entry which is preliminary data.</text>
</comment>
<keyword evidence="6" id="KW-0768">Sushi</keyword>